<reference evidence="9 10" key="1">
    <citation type="journal article" date="2021" name="BMC Biol.">
        <title>Horizontally acquired antibacterial genes associated with adaptive radiation of ladybird beetles.</title>
        <authorList>
            <person name="Li H.S."/>
            <person name="Tang X.F."/>
            <person name="Huang Y.H."/>
            <person name="Xu Z.Y."/>
            <person name="Chen M.L."/>
            <person name="Du X.Y."/>
            <person name="Qiu B.Y."/>
            <person name="Chen P.T."/>
            <person name="Zhang W."/>
            <person name="Slipinski A."/>
            <person name="Escalona H.E."/>
            <person name="Waterhouse R.M."/>
            <person name="Zwick A."/>
            <person name="Pang H."/>
        </authorList>
    </citation>
    <scope>NUCLEOTIDE SEQUENCE [LARGE SCALE GENOMIC DNA]</scope>
    <source>
        <strain evidence="9">SYSU2018</strain>
    </source>
</reference>
<comment type="similarity">
    <text evidence="2 8">Belongs to the MICOS complex subunit Mic13 family.</text>
</comment>
<dbReference type="PANTHER" id="PTHR31816">
    <property type="entry name" value="MICOS COMPLEX SUBUNIT MIC13"/>
    <property type="match status" value="1"/>
</dbReference>
<comment type="subunit">
    <text evidence="8">Component of the mitochondrial contact site and cristae organizing system (MICOS) complex.</text>
</comment>
<keyword evidence="3" id="KW-0812">Transmembrane</keyword>
<name>A0ABD2NQ52_9CUCU</name>
<organism evidence="9 10">
    <name type="scientific">Cryptolaemus montrouzieri</name>
    <dbReference type="NCBI Taxonomy" id="559131"/>
    <lineage>
        <taxon>Eukaryota</taxon>
        <taxon>Metazoa</taxon>
        <taxon>Ecdysozoa</taxon>
        <taxon>Arthropoda</taxon>
        <taxon>Hexapoda</taxon>
        <taxon>Insecta</taxon>
        <taxon>Pterygota</taxon>
        <taxon>Neoptera</taxon>
        <taxon>Endopterygota</taxon>
        <taxon>Coleoptera</taxon>
        <taxon>Polyphaga</taxon>
        <taxon>Cucujiformia</taxon>
        <taxon>Coccinelloidea</taxon>
        <taxon>Coccinellidae</taxon>
        <taxon>Scymninae</taxon>
        <taxon>Scymnini</taxon>
        <taxon>Cryptolaemus</taxon>
    </lineage>
</organism>
<proteinExistence type="inferred from homology"/>
<keyword evidence="7" id="KW-0472">Membrane</keyword>
<keyword evidence="6 8" id="KW-0496">Mitochondrion</keyword>
<evidence type="ECO:0000256" key="8">
    <source>
        <dbReference type="RuleBase" id="RU363009"/>
    </source>
</evidence>
<gene>
    <name evidence="9" type="ORF">HHI36_017785</name>
</gene>
<comment type="caution">
    <text evidence="9">The sequence shown here is derived from an EMBL/GenBank/DDBJ whole genome shotgun (WGS) entry which is preliminary data.</text>
</comment>
<evidence type="ECO:0000256" key="4">
    <source>
        <dbReference type="ARBA" id="ARBA00022792"/>
    </source>
</evidence>
<protein>
    <recommendedName>
        <fullName evidence="8">MICOS complex subunit MIC13</fullName>
    </recommendedName>
</protein>
<comment type="function">
    <text evidence="8">Component of the MICOS complex, a large protein complex of the mitochondrial inner membrane that plays crucial roles in the maintenance of crista junctions, inner membrane architecture, and formation of contact sites to the outer membrane.</text>
</comment>
<evidence type="ECO:0000256" key="1">
    <source>
        <dbReference type="ARBA" id="ARBA00004434"/>
    </source>
</evidence>
<evidence type="ECO:0000256" key="5">
    <source>
        <dbReference type="ARBA" id="ARBA00022989"/>
    </source>
</evidence>
<evidence type="ECO:0000313" key="10">
    <source>
        <dbReference type="Proteomes" id="UP001516400"/>
    </source>
</evidence>
<comment type="subcellular location">
    <subcellularLocation>
        <location evidence="1 8">Mitochondrion inner membrane</location>
        <topology evidence="1 8">Single-pass membrane protein</topology>
    </subcellularLocation>
</comment>
<dbReference type="PANTHER" id="PTHR31816:SF3">
    <property type="entry name" value="MICOS COMPLEX SUBUNIT MIC13"/>
    <property type="match status" value="1"/>
</dbReference>
<keyword evidence="4 8" id="KW-0999">Mitochondrion inner membrane</keyword>
<dbReference type="Pfam" id="PF15884">
    <property type="entry name" value="QIL1"/>
    <property type="match status" value="1"/>
</dbReference>
<keyword evidence="5" id="KW-1133">Transmembrane helix</keyword>
<evidence type="ECO:0000256" key="3">
    <source>
        <dbReference type="ARBA" id="ARBA00022692"/>
    </source>
</evidence>
<evidence type="ECO:0000256" key="2">
    <source>
        <dbReference type="ARBA" id="ARBA00006771"/>
    </source>
</evidence>
<evidence type="ECO:0000256" key="7">
    <source>
        <dbReference type="ARBA" id="ARBA00023136"/>
    </source>
</evidence>
<evidence type="ECO:0000256" key="6">
    <source>
        <dbReference type="ARBA" id="ARBA00023128"/>
    </source>
</evidence>
<dbReference type="Proteomes" id="UP001516400">
    <property type="component" value="Unassembled WGS sequence"/>
</dbReference>
<dbReference type="AlphaFoldDB" id="A0ABD2NQ52"/>
<dbReference type="GO" id="GO:0061617">
    <property type="term" value="C:MICOS complex"/>
    <property type="evidence" value="ECO:0007669"/>
    <property type="project" value="UniProtKB-UniRule"/>
</dbReference>
<evidence type="ECO:0000313" key="9">
    <source>
        <dbReference type="EMBL" id="KAL3280295.1"/>
    </source>
</evidence>
<accession>A0ABD2NQ52</accession>
<dbReference type="InterPro" id="IPR026769">
    <property type="entry name" value="Mic13"/>
</dbReference>
<dbReference type="EMBL" id="JABFTP020000124">
    <property type="protein sequence ID" value="KAL3280295.1"/>
    <property type="molecule type" value="Genomic_DNA"/>
</dbReference>
<sequence length="127" mass="14564">MGIIRLAVKVGLAGTAVYYLKEEGVWNESEVSLKSLDKLKETVNPHLEQIKAQVPLKLPKLPESEHIHHTIGIYWNKGVIATFDFLRHLPSHFSTWTDKGVDKVLENEEVKKFFDNLRNSSEPNKKE</sequence>
<keyword evidence="10" id="KW-1185">Reference proteome</keyword>